<comment type="function">
    <text evidence="1">Allows the formation of correctly charged Asn-tRNA(Asn) or Gln-tRNA(Gln) through the transamidation of misacylated Asp-tRNA(Asn) or Glu-tRNA(Gln) in organisms which lack either or both of asparaginyl-tRNA or glutaminyl-tRNA synthetases. The reaction takes place in the presence of glutamine and ATP through an activated phospho-Asp-tRNA(Asn) or phospho-Glu-tRNA(Gln).</text>
</comment>
<evidence type="ECO:0000313" key="2">
    <source>
        <dbReference type="EMBL" id="MUG31402.1"/>
    </source>
</evidence>
<comment type="catalytic activity">
    <reaction evidence="1">
        <text>L-glutamyl-tRNA(Gln) + L-glutamine + ATP + H2O = L-glutaminyl-tRNA(Gln) + L-glutamate + ADP + phosphate + H(+)</text>
        <dbReference type="Rhea" id="RHEA:17521"/>
        <dbReference type="Rhea" id="RHEA-COMP:9681"/>
        <dbReference type="Rhea" id="RHEA-COMP:9684"/>
        <dbReference type="ChEBI" id="CHEBI:15377"/>
        <dbReference type="ChEBI" id="CHEBI:15378"/>
        <dbReference type="ChEBI" id="CHEBI:29985"/>
        <dbReference type="ChEBI" id="CHEBI:30616"/>
        <dbReference type="ChEBI" id="CHEBI:43474"/>
        <dbReference type="ChEBI" id="CHEBI:58359"/>
        <dbReference type="ChEBI" id="CHEBI:78520"/>
        <dbReference type="ChEBI" id="CHEBI:78521"/>
        <dbReference type="ChEBI" id="CHEBI:456216"/>
    </reaction>
</comment>
<dbReference type="SUPFAM" id="SSF141000">
    <property type="entry name" value="Glu-tRNAGln amidotransferase C subunit"/>
    <property type="match status" value="1"/>
</dbReference>
<keyword evidence="1" id="KW-0547">Nucleotide-binding</keyword>
<accession>A0A844LXD2</accession>
<dbReference type="GO" id="GO:0050567">
    <property type="term" value="F:glutaminyl-tRNA synthase (glutamine-hydrolyzing) activity"/>
    <property type="evidence" value="ECO:0007669"/>
    <property type="project" value="UniProtKB-UniRule"/>
</dbReference>
<keyword evidence="1" id="KW-0067">ATP-binding</keyword>
<dbReference type="InterPro" id="IPR036113">
    <property type="entry name" value="Asp/Glu-ADT_sf_sub_c"/>
</dbReference>
<dbReference type="GO" id="GO:0006450">
    <property type="term" value="P:regulation of translational fidelity"/>
    <property type="evidence" value="ECO:0007669"/>
    <property type="project" value="InterPro"/>
</dbReference>
<dbReference type="GO" id="GO:0006412">
    <property type="term" value="P:translation"/>
    <property type="evidence" value="ECO:0007669"/>
    <property type="project" value="UniProtKB-UniRule"/>
</dbReference>
<comment type="catalytic activity">
    <reaction evidence="1">
        <text>L-aspartyl-tRNA(Asn) + L-glutamine + ATP + H2O = L-asparaginyl-tRNA(Asn) + L-glutamate + ADP + phosphate + 2 H(+)</text>
        <dbReference type="Rhea" id="RHEA:14513"/>
        <dbReference type="Rhea" id="RHEA-COMP:9674"/>
        <dbReference type="Rhea" id="RHEA-COMP:9677"/>
        <dbReference type="ChEBI" id="CHEBI:15377"/>
        <dbReference type="ChEBI" id="CHEBI:15378"/>
        <dbReference type="ChEBI" id="CHEBI:29985"/>
        <dbReference type="ChEBI" id="CHEBI:30616"/>
        <dbReference type="ChEBI" id="CHEBI:43474"/>
        <dbReference type="ChEBI" id="CHEBI:58359"/>
        <dbReference type="ChEBI" id="CHEBI:78515"/>
        <dbReference type="ChEBI" id="CHEBI:78516"/>
        <dbReference type="ChEBI" id="CHEBI:456216"/>
    </reaction>
</comment>
<protein>
    <recommendedName>
        <fullName evidence="1">Aspartyl/glutamyl-tRNA(Asn/Gln) amidotransferase subunit C</fullName>
        <shortName evidence="1">Asp/Glu-ADT subunit C</shortName>
        <ecNumber evidence="1">6.3.5.-</ecNumber>
    </recommendedName>
</protein>
<dbReference type="Gene3D" id="1.10.20.60">
    <property type="entry name" value="Glu-tRNAGln amidotransferase C subunit, N-terminal domain"/>
    <property type="match status" value="1"/>
</dbReference>
<dbReference type="GO" id="GO:0016740">
    <property type="term" value="F:transferase activity"/>
    <property type="evidence" value="ECO:0007669"/>
    <property type="project" value="UniProtKB-KW"/>
</dbReference>
<name>A0A844LXD2_9GAMM</name>
<keyword evidence="2" id="KW-0808">Transferase</keyword>
<evidence type="ECO:0000313" key="3">
    <source>
        <dbReference type="Proteomes" id="UP000442109"/>
    </source>
</evidence>
<organism evidence="2 3">
    <name type="scientific">Psychrobacter sanguinis</name>
    <dbReference type="NCBI Taxonomy" id="861445"/>
    <lineage>
        <taxon>Bacteria</taxon>
        <taxon>Pseudomonadati</taxon>
        <taxon>Pseudomonadota</taxon>
        <taxon>Gammaproteobacteria</taxon>
        <taxon>Moraxellales</taxon>
        <taxon>Moraxellaceae</taxon>
        <taxon>Psychrobacter</taxon>
    </lineage>
</organism>
<dbReference type="OrthoDB" id="9794326at2"/>
<comment type="similarity">
    <text evidence="1">Belongs to the GatC family.</text>
</comment>
<dbReference type="NCBIfam" id="TIGR00135">
    <property type="entry name" value="gatC"/>
    <property type="match status" value="1"/>
</dbReference>
<dbReference type="EMBL" id="WFKQ01000001">
    <property type="protein sequence ID" value="MUG31402.1"/>
    <property type="molecule type" value="Genomic_DNA"/>
</dbReference>
<keyword evidence="1" id="KW-0436">Ligase</keyword>
<dbReference type="GO" id="GO:0005524">
    <property type="term" value="F:ATP binding"/>
    <property type="evidence" value="ECO:0007669"/>
    <property type="project" value="UniProtKB-KW"/>
</dbReference>
<comment type="caution">
    <text evidence="2">The sequence shown here is derived from an EMBL/GenBank/DDBJ whole genome shotgun (WGS) entry which is preliminary data.</text>
</comment>
<keyword evidence="1" id="KW-0648">Protein biosynthesis</keyword>
<evidence type="ECO:0000256" key="1">
    <source>
        <dbReference type="HAMAP-Rule" id="MF_00122"/>
    </source>
</evidence>
<dbReference type="HAMAP" id="MF_00122">
    <property type="entry name" value="GatC"/>
    <property type="match status" value="1"/>
</dbReference>
<gene>
    <name evidence="1 2" type="primary">gatC</name>
    <name evidence="2" type="ORF">GB996_01155</name>
</gene>
<dbReference type="Proteomes" id="UP000442109">
    <property type="component" value="Unassembled WGS sequence"/>
</dbReference>
<reference evidence="2 3" key="1">
    <citation type="journal article" date="2019" name="PLoS ONE">
        <title>Pup mortality in New Zealand sea lions (Phocarctos hookeri) at Enderby Island, Auckland Islands, 2013-18.</title>
        <authorList>
            <person name="Michael S.A."/>
            <person name="Hayman D.T.S."/>
            <person name="Gray R."/>
            <person name="Zhang J."/>
            <person name="Rogers L."/>
            <person name="Roe W.D."/>
        </authorList>
    </citation>
    <scope>NUCLEOTIDE SEQUENCE [LARGE SCALE GENOMIC DNA]</scope>
    <source>
        <strain evidence="2 3">SM868</strain>
    </source>
</reference>
<dbReference type="AlphaFoldDB" id="A0A844LXD2"/>
<dbReference type="EC" id="6.3.5.-" evidence="1"/>
<dbReference type="Pfam" id="PF02686">
    <property type="entry name" value="GatC"/>
    <property type="match status" value="1"/>
</dbReference>
<proteinExistence type="inferred from homology"/>
<keyword evidence="3" id="KW-1185">Reference proteome</keyword>
<dbReference type="InterPro" id="IPR003837">
    <property type="entry name" value="GatC"/>
</dbReference>
<comment type="subunit">
    <text evidence="1">Heterotrimer of A, B and C subunits.</text>
</comment>
<sequence>MLCFMTTPIQNPQAPIGDLRDDKICTADILEVAKLSRLAVDEETAQNFAEDIDKILAMMHTLSSVDTEGLTPLANVHEAAQELRADIPNPDIDRELNQSIAPAVEQGLYLVPQVIE</sequence>